<name>A0AB39XGK7_9BRAD</name>
<protein>
    <recommendedName>
        <fullName evidence="2">DUF1788 domain-containing protein</fullName>
    </recommendedName>
</protein>
<accession>A0AB39XGK7</accession>
<proteinExistence type="predicted"/>
<dbReference type="RefSeq" id="WP_369721333.1">
    <property type="nucleotide sequence ID" value="NZ_CP165734.1"/>
</dbReference>
<dbReference type="EMBL" id="CP165734">
    <property type="protein sequence ID" value="XDV56897.1"/>
    <property type="molecule type" value="Genomic_DNA"/>
</dbReference>
<gene>
    <name evidence="1" type="ORF">AB8Z38_30565</name>
</gene>
<reference evidence="1" key="1">
    <citation type="submission" date="2024-08" db="EMBL/GenBank/DDBJ databases">
        <authorList>
            <person name="Chaddad Z."/>
            <person name="Lamrabet M."/>
            <person name="Bouhnik O."/>
            <person name="Alami S."/>
            <person name="Wipf D."/>
            <person name="Courty P.E."/>
            <person name="Missbah El Idrissi M."/>
        </authorList>
    </citation>
    <scope>NUCLEOTIDE SEQUENCE</scope>
    <source>
        <strain evidence="1">LLZ17</strain>
    </source>
</reference>
<evidence type="ECO:0008006" key="2">
    <source>
        <dbReference type="Google" id="ProtNLM"/>
    </source>
</evidence>
<evidence type="ECO:0000313" key="1">
    <source>
        <dbReference type="EMBL" id="XDV56897.1"/>
    </source>
</evidence>
<organism evidence="1">
    <name type="scientific">Bradyrhizobium sp. LLZ17</name>
    <dbReference type="NCBI Taxonomy" id="3239388"/>
    <lineage>
        <taxon>Bacteria</taxon>
        <taxon>Pseudomonadati</taxon>
        <taxon>Pseudomonadota</taxon>
        <taxon>Alphaproteobacteria</taxon>
        <taxon>Hyphomicrobiales</taxon>
        <taxon>Nitrobacteraceae</taxon>
        <taxon>Bradyrhizobium</taxon>
    </lineage>
</organism>
<dbReference type="AlphaFoldDB" id="A0AB39XGK7"/>
<sequence>MSKIDQLAAVFRDHVGVGWPSSSSGAQRVIMIVYDPNEERALRKKMGLFAQAAQSQQHAWHSVDLTTAFADWLGAHRYRESYFDEPEMLAAGANERFTDYAAGIVLRALERPQHTPRELVGLIGAASVFGAVSLSDILARVEYAIKGRLVVFFPGRTRDGRYRLLDARDGWDYHAVAIQVESSGVRQ</sequence>